<name>H5U5G7_9ACTN</name>
<evidence type="ECO:0000256" key="1">
    <source>
        <dbReference type="SAM" id="Coils"/>
    </source>
</evidence>
<evidence type="ECO:0000259" key="3">
    <source>
        <dbReference type="Pfam" id="PF20155"/>
    </source>
</evidence>
<dbReference type="EMBL" id="BAFC01000116">
    <property type="protein sequence ID" value="GAB40975.1"/>
    <property type="molecule type" value="Genomic_DNA"/>
</dbReference>
<feature type="domain" description="Tape measure protein N-terminal" evidence="3">
    <location>
        <begin position="35"/>
        <end position="212"/>
    </location>
</feature>
<feature type="compositionally biased region" description="Polar residues" evidence="2">
    <location>
        <begin position="1515"/>
        <end position="1529"/>
    </location>
</feature>
<organism evidence="4 5">
    <name type="scientific">Gordonia sputi NBRC 100414</name>
    <dbReference type="NCBI Taxonomy" id="1089453"/>
    <lineage>
        <taxon>Bacteria</taxon>
        <taxon>Bacillati</taxon>
        <taxon>Actinomycetota</taxon>
        <taxon>Actinomycetes</taxon>
        <taxon>Mycobacteriales</taxon>
        <taxon>Gordoniaceae</taxon>
        <taxon>Gordonia</taxon>
    </lineage>
</organism>
<evidence type="ECO:0000313" key="5">
    <source>
        <dbReference type="Proteomes" id="UP000005845"/>
    </source>
</evidence>
<keyword evidence="1" id="KW-0175">Coiled coil</keyword>
<reference evidence="4 5" key="1">
    <citation type="submission" date="2012-02" db="EMBL/GenBank/DDBJ databases">
        <title>Whole genome shotgun sequence of Gordonia sputi NBRC 100414.</title>
        <authorList>
            <person name="Yoshida I."/>
            <person name="Hosoyama A."/>
            <person name="Tsuchikane K."/>
            <person name="Katsumata H."/>
            <person name="Yamazaki S."/>
            <person name="Fujita N."/>
        </authorList>
    </citation>
    <scope>NUCLEOTIDE SEQUENCE [LARGE SCALE GENOMIC DNA]</scope>
    <source>
        <strain evidence="4 5">NBRC 100414</strain>
    </source>
</reference>
<dbReference type="Proteomes" id="UP000005845">
    <property type="component" value="Unassembled WGS sequence"/>
</dbReference>
<evidence type="ECO:0000313" key="4">
    <source>
        <dbReference type="EMBL" id="GAB40975.1"/>
    </source>
</evidence>
<gene>
    <name evidence="4" type="ORF">GOSPT_118_00520</name>
</gene>
<feature type="region of interest" description="Disordered" evidence="2">
    <location>
        <begin position="1246"/>
        <end position="1280"/>
    </location>
</feature>
<comment type="caution">
    <text evidence="4">The sequence shown here is derived from an EMBL/GenBank/DDBJ whole genome shotgun (WGS) entry which is preliminary data.</text>
</comment>
<dbReference type="InterPro" id="IPR013491">
    <property type="entry name" value="Tape_meas_N"/>
</dbReference>
<dbReference type="eggNOG" id="COG5283">
    <property type="taxonomic scope" value="Bacteria"/>
</dbReference>
<feature type="coiled-coil region" evidence="1">
    <location>
        <begin position="1331"/>
        <end position="1358"/>
    </location>
</feature>
<feature type="compositionally biased region" description="Basic and acidic residues" evidence="2">
    <location>
        <begin position="1497"/>
        <end position="1514"/>
    </location>
</feature>
<dbReference type="eggNOG" id="COG0791">
    <property type="taxonomic scope" value="Bacteria"/>
</dbReference>
<accession>H5U5G7</accession>
<sequence>MGGAMSTAMGTALGIGASKAVGAGMSAVSTAFEAGFKRLDAIDQAKGKLSALGASTQTTAKVMDSALAAVKGTAYGLGDAATISASAMAAGVKPGKDLTKYLTMTADTAAIAGTSLGDMGAILNQVQTGQMAYTDDLNQLADRGIPIYQWLAKEAGVTGGEVKKMAGDGKISSEMFFKAIEANVGGAAKTIGSSTVKGGFENLKAAMGRLGAAAMEPGFNRLPTALTGMTTRIDELTPKAKALASAFDAKVFGEWAPKVREAFEALKDTGVLGDTKETFRQLSEALKAAAPAVGQVVASLGQASAALGVSGWQLFLTALQAGTTALSALNPLLEATAGLMKNNQGVVTGLVAAWLAFKTIPSILGRVTGAITPMTTGLRSATTSLRGFSDQMAVQRQLAAMGGTEIGRFGSAVATLGTHVPVVGRMQGAFIGASDGAQRFGRTAGVAAAAGTGLKAAGSAVAGVFGGPLGLALTGAAIAGTAWAASAAKQKQETEAYAAALKDLSETQKVTGQLLIQTRGAVTDSVYAKLGEQVDEYRAKVDAGAKADAKWTNVASDMIGDVVMGWRGSSDDISASMDEQAGAYQNIQRAMDKTGLTSQQMARALGGSAGDWKTFTAQLRAAGDGGAKAAQDMQGLRDKVVAQQDIGRRVVPGITELGEAFRVMGDKSSSSSDKLNALKTAMDALNPARSKTEAIAQQAEAIRKVADAAQGITADAFKGDQLDATTESGAALSRTLADLADKQAQLVATGDQAAIAQGAKSMETAFQQLATATGQPIEKIRELYGELGGKAVDLSVRLSGASETVQDLGLIKAAFEQQPDQKTVSIQSSDVTQKTLDMLDQLHIKWEQSPDGKTIEISAADNASGKLAIVTQTLQNMPKGKAINVSAPGGNDVLGLLREMGAKVHADNNKNIAVDAPLAQDVIDKLRTIGVEVRTNNGKSILVTANDSDYQGKKQDWTRTEYKDIIVRNLQQGTNPMAPGNGIFAGPPSNANGSIRQYADGGIAALESYANGKTPDQALIQKAMPGPGLVQWAEPETGGEAYIPLGKNKRARSQSILATVADMFGLVVMPKDSVPEGVSGWAGALAGIATRGIASGFDGVRKFADGGIVTGQQLRDLANGKGASRPLTGAPYVWGGVNWGDCSGAMSAFARLAAGLSPFGGRFSTAAEADQLAKLGAKSGTGPAGSMRFGWVNGGPGGGHTAGTLPDGTNVEMGGSYGGGMVGGNVGADDPQFTNRAWMPVKDETKYAGKGSDSSSDDSVASGSSIDSSIDSGYSFDPITQDAEQAGDTSISGRAGNVVAAFVKGQISSLFDVLSTNDSPGWLAALTEYEKQHSENAKKNYDAEKKKLDQDYKDAADARKSDLEDAKTSIEDDYQAKRISADERDVRLLSLRDTYEQDELGKRHDYENSVITLGKKYGQIKGDTERSLSLKQRYESNDLKAGQQLEADKFAREAQLNRDQRSLDSLRDSHAISESEYERRSRELKTKYDSDVSGMKARYEGNKSQMKSEFDKSQRQFAPSDQYQPNTYKRGSFKPTDPGVNRPKVGEDTGVDTKKSSSSGSVKDEFKSGLREAWRDGQPWTDTDWIITKESSWNPLARNGKYWGLPQAGPEVYAAAGKSPTTENPKDQGEVYDKYVGDRYQTPMGARAHWEANNWYDQGGQAIGTGLMAKNVITPERVLSPRQTAAFEKMVDRDFEGGGDTGQLVDRLDQLIELNKQLLKHSRSLPAARSDSGQARFAEARQRAALSGF</sequence>
<dbReference type="eggNOG" id="COG3583">
    <property type="taxonomic scope" value="Bacteria"/>
</dbReference>
<dbReference type="Pfam" id="PF20155">
    <property type="entry name" value="TMP_3"/>
    <property type="match status" value="1"/>
</dbReference>
<feature type="compositionally biased region" description="Basic and acidic residues" evidence="2">
    <location>
        <begin position="1456"/>
        <end position="1490"/>
    </location>
</feature>
<keyword evidence="5" id="KW-1185">Reference proteome</keyword>
<dbReference type="NCBIfam" id="TIGR02675">
    <property type="entry name" value="tape_meas_nterm"/>
    <property type="match status" value="1"/>
</dbReference>
<protein>
    <recommendedName>
        <fullName evidence="3">Tape measure protein N-terminal domain-containing protein</fullName>
    </recommendedName>
</protein>
<feature type="compositionally biased region" description="Low complexity" evidence="2">
    <location>
        <begin position="1248"/>
        <end position="1275"/>
    </location>
</feature>
<feature type="compositionally biased region" description="Basic and acidic residues" evidence="2">
    <location>
        <begin position="1544"/>
        <end position="1555"/>
    </location>
</feature>
<feature type="region of interest" description="Disordered" evidence="2">
    <location>
        <begin position="1456"/>
        <end position="1564"/>
    </location>
</feature>
<dbReference type="eggNOG" id="COG3941">
    <property type="taxonomic scope" value="Bacteria"/>
</dbReference>
<proteinExistence type="predicted"/>
<evidence type="ECO:0000256" key="2">
    <source>
        <dbReference type="SAM" id="MobiDB-lite"/>
    </source>
</evidence>